<dbReference type="EMBL" id="WBVY01000010">
    <property type="protein sequence ID" value="KAB2654815.1"/>
    <property type="molecule type" value="Genomic_DNA"/>
</dbReference>
<gene>
    <name evidence="1" type="ORF">F9K94_23260</name>
</gene>
<dbReference type="AlphaFoldDB" id="A0A7V8B0N1"/>
<accession>A0A7V8B0N1</accession>
<sequence length="108" mass="11835">MTTRKYRRVYSEEEGMFGPKEPGDYPRREIDCQEAVSQGIAELVERAVVSGARDAEVTAAIARTQVIGVPELIQDAVEAGWSEEEAATAIRVVAENMHRGVTGTDPEE</sequence>
<organism evidence="1 2">
    <name type="scientific">Brucella tritici</name>
    <dbReference type="NCBI Taxonomy" id="94626"/>
    <lineage>
        <taxon>Bacteria</taxon>
        <taxon>Pseudomonadati</taxon>
        <taxon>Pseudomonadota</taxon>
        <taxon>Alphaproteobacteria</taxon>
        <taxon>Hyphomicrobiales</taxon>
        <taxon>Brucellaceae</taxon>
        <taxon>Brucella/Ochrobactrum group</taxon>
        <taxon>Brucella</taxon>
    </lineage>
</organism>
<proteinExistence type="predicted"/>
<protein>
    <submittedName>
        <fullName evidence="1">Uncharacterized protein</fullName>
    </submittedName>
</protein>
<reference evidence="1 2" key="1">
    <citation type="submission" date="2019-09" db="EMBL/GenBank/DDBJ databases">
        <title>Taxonomic organization of the family Brucellaceae based on a phylogenomic approach.</title>
        <authorList>
            <person name="Leclercq S."/>
            <person name="Cloeckaert A."/>
            <person name="Zygmunt M.S."/>
        </authorList>
    </citation>
    <scope>NUCLEOTIDE SEQUENCE [LARGE SCALE GENOMIC DNA]</scope>
    <source>
        <strain evidence="1 2">TA93</strain>
    </source>
</reference>
<comment type="caution">
    <text evidence="1">The sequence shown here is derived from an EMBL/GenBank/DDBJ whole genome shotgun (WGS) entry which is preliminary data.</text>
</comment>
<dbReference type="Proteomes" id="UP000460650">
    <property type="component" value="Unassembled WGS sequence"/>
</dbReference>
<evidence type="ECO:0000313" key="2">
    <source>
        <dbReference type="Proteomes" id="UP000460650"/>
    </source>
</evidence>
<evidence type="ECO:0000313" key="1">
    <source>
        <dbReference type="EMBL" id="KAB2654815.1"/>
    </source>
</evidence>
<name>A0A7V8B0N1_9HYPH</name>